<dbReference type="InterPro" id="IPR029058">
    <property type="entry name" value="AB_hydrolase_fold"/>
</dbReference>
<dbReference type="InterPro" id="IPR018202">
    <property type="entry name" value="Ser_caboxypep_ser_AS"/>
</dbReference>
<sequence>GEHLQENVFAWNKIANVLYIDSPRDVGYSYRDSIHGPDYVYNNSKTTDDLVLALQSFVSAYPEFRFRDFFVTGESYGGIYVPQLVDALIKRNSVQLNLKGFAIGNGLMRLWDSFNSDIDLMFYRGIISK</sequence>
<comment type="similarity">
    <text evidence="1 2">Belongs to the peptidase S10 family.</text>
</comment>
<comment type="caution">
    <text evidence="4">The sequence shown here is derived from an EMBL/GenBank/DDBJ whole genome shotgun (WGS) entry which is preliminary data.</text>
</comment>
<dbReference type="PANTHER" id="PTHR11802">
    <property type="entry name" value="SERINE PROTEASE FAMILY S10 SERINE CARBOXYPEPTIDASE"/>
    <property type="match status" value="1"/>
</dbReference>
<evidence type="ECO:0000256" key="1">
    <source>
        <dbReference type="ARBA" id="ARBA00009431"/>
    </source>
</evidence>
<dbReference type="Proteomes" id="UP001432322">
    <property type="component" value="Unassembled WGS sequence"/>
</dbReference>
<dbReference type="PRINTS" id="PR00724">
    <property type="entry name" value="CRBOXYPTASEC"/>
</dbReference>
<dbReference type="GO" id="GO:0004185">
    <property type="term" value="F:serine-type carboxypeptidase activity"/>
    <property type="evidence" value="ECO:0007669"/>
    <property type="project" value="UniProtKB-UniRule"/>
</dbReference>
<keyword evidence="2" id="KW-0378">Hydrolase</keyword>
<dbReference type="EMBL" id="BTSY01000006">
    <property type="protein sequence ID" value="GMT33529.1"/>
    <property type="molecule type" value="Genomic_DNA"/>
</dbReference>
<proteinExistence type="inferred from homology"/>
<accession>A0AAV5WYM5</accession>
<dbReference type="GO" id="GO:0006508">
    <property type="term" value="P:proteolysis"/>
    <property type="evidence" value="ECO:0007669"/>
    <property type="project" value="UniProtKB-KW"/>
</dbReference>
<evidence type="ECO:0000313" key="4">
    <source>
        <dbReference type="EMBL" id="GMT37312.1"/>
    </source>
</evidence>
<dbReference type="SUPFAM" id="SSF53474">
    <property type="entry name" value="alpha/beta-Hydrolases"/>
    <property type="match status" value="1"/>
</dbReference>
<evidence type="ECO:0000313" key="5">
    <source>
        <dbReference type="Proteomes" id="UP001432322"/>
    </source>
</evidence>
<dbReference type="PROSITE" id="PS00131">
    <property type="entry name" value="CARBOXYPEPT_SER_SER"/>
    <property type="match status" value="1"/>
</dbReference>
<dbReference type="AlphaFoldDB" id="A0AAV5WYM5"/>
<dbReference type="InterPro" id="IPR001563">
    <property type="entry name" value="Peptidase_S10"/>
</dbReference>
<gene>
    <name evidence="3" type="ORF">PFISCL1PPCAC_24826</name>
    <name evidence="4" type="ORF">PFISCL1PPCAC_28609</name>
</gene>
<keyword evidence="5" id="KW-1185">Reference proteome</keyword>
<dbReference type="Gene3D" id="3.40.50.1820">
    <property type="entry name" value="alpha/beta hydrolase"/>
    <property type="match status" value="1"/>
</dbReference>
<feature type="non-terminal residue" evidence="4">
    <location>
        <position position="129"/>
    </location>
</feature>
<keyword evidence="2" id="KW-0121">Carboxypeptidase</keyword>
<reference evidence="4" key="1">
    <citation type="submission" date="2023-10" db="EMBL/GenBank/DDBJ databases">
        <title>Genome assembly of Pristionchus species.</title>
        <authorList>
            <person name="Yoshida K."/>
            <person name="Sommer R.J."/>
        </authorList>
    </citation>
    <scope>NUCLEOTIDE SEQUENCE</scope>
    <source>
        <strain evidence="4">RS5133</strain>
    </source>
</reference>
<evidence type="ECO:0000256" key="2">
    <source>
        <dbReference type="RuleBase" id="RU361156"/>
    </source>
</evidence>
<dbReference type="EMBL" id="BTSY01000100">
    <property type="protein sequence ID" value="GMT37312.1"/>
    <property type="molecule type" value="Genomic_DNA"/>
</dbReference>
<protein>
    <recommendedName>
        <fullName evidence="2">Carboxypeptidase</fullName>
        <ecNumber evidence="2">3.4.16.-</ecNumber>
    </recommendedName>
</protein>
<name>A0AAV5WYM5_9BILA</name>
<keyword evidence="2" id="KW-0645">Protease</keyword>
<dbReference type="Pfam" id="PF00450">
    <property type="entry name" value="Peptidase_S10"/>
    <property type="match status" value="1"/>
</dbReference>
<dbReference type="PANTHER" id="PTHR11802:SF201">
    <property type="entry name" value="CARBOXYPEPTIDASE"/>
    <property type="match status" value="1"/>
</dbReference>
<organism evidence="4 5">
    <name type="scientific">Pristionchus fissidentatus</name>
    <dbReference type="NCBI Taxonomy" id="1538716"/>
    <lineage>
        <taxon>Eukaryota</taxon>
        <taxon>Metazoa</taxon>
        <taxon>Ecdysozoa</taxon>
        <taxon>Nematoda</taxon>
        <taxon>Chromadorea</taxon>
        <taxon>Rhabditida</taxon>
        <taxon>Rhabditina</taxon>
        <taxon>Diplogasteromorpha</taxon>
        <taxon>Diplogasteroidea</taxon>
        <taxon>Neodiplogasteridae</taxon>
        <taxon>Pristionchus</taxon>
    </lineage>
</organism>
<feature type="non-terminal residue" evidence="4">
    <location>
        <position position="1"/>
    </location>
</feature>
<dbReference type="EC" id="3.4.16.-" evidence="2"/>
<evidence type="ECO:0000313" key="3">
    <source>
        <dbReference type="EMBL" id="GMT33529.1"/>
    </source>
</evidence>